<name>A0ABU3QWS8_9GAMM</name>
<reference evidence="2 3" key="1">
    <citation type="submission" date="2023-10" db="EMBL/GenBank/DDBJ databases">
        <title>Psychrosphaera aquimaarina strain SW33 isolated from seawater.</title>
        <authorList>
            <person name="Bayburt H."/>
            <person name="Kim J.M."/>
            <person name="Choi B.J."/>
            <person name="Jeon C.O."/>
        </authorList>
    </citation>
    <scope>NUCLEOTIDE SEQUENCE [LARGE SCALE GENOMIC DNA]</scope>
    <source>
        <strain evidence="2 3">KCTC 52743</strain>
    </source>
</reference>
<evidence type="ECO:0000256" key="1">
    <source>
        <dbReference type="SAM" id="SignalP"/>
    </source>
</evidence>
<dbReference type="InterPro" id="IPR021559">
    <property type="entry name" value="DUF3019"/>
</dbReference>
<dbReference type="Proteomes" id="UP001257914">
    <property type="component" value="Unassembled WGS sequence"/>
</dbReference>
<comment type="caution">
    <text evidence="2">The sequence shown here is derived from an EMBL/GenBank/DDBJ whole genome shotgun (WGS) entry which is preliminary data.</text>
</comment>
<keyword evidence="1" id="KW-0732">Signal</keyword>
<keyword evidence="3" id="KW-1185">Reference proteome</keyword>
<dbReference type="Pfam" id="PF11456">
    <property type="entry name" value="DUF3019"/>
    <property type="match status" value="1"/>
</dbReference>
<proteinExistence type="predicted"/>
<dbReference type="RefSeq" id="WP_315945754.1">
    <property type="nucleotide sequence ID" value="NZ_JAWCUA010000001.1"/>
</dbReference>
<gene>
    <name evidence="2" type="ORF">RT723_02420</name>
</gene>
<evidence type="ECO:0000313" key="2">
    <source>
        <dbReference type="EMBL" id="MDU0111877.1"/>
    </source>
</evidence>
<accession>A0ABU3QWS8</accession>
<organism evidence="2 3">
    <name type="scientific">Psychrosphaera aquimarina</name>
    <dbReference type="NCBI Taxonomy" id="2044854"/>
    <lineage>
        <taxon>Bacteria</taxon>
        <taxon>Pseudomonadati</taxon>
        <taxon>Pseudomonadota</taxon>
        <taxon>Gammaproteobacteria</taxon>
        <taxon>Alteromonadales</taxon>
        <taxon>Pseudoalteromonadaceae</taxon>
        <taxon>Psychrosphaera</taxon>
    </lineage>
</organism>
<sequence length="124" mass="14318">MVKIWPLTFMCLLSAPVEATTDISKFDLSPRICLVEQNKSCETKVSVNWVSNKVLCLIRKAETEQPIICQQDVINYQFPLHFSHAVTFQLIDQSSKQVLAEQTINILFNANEELSRRRLSWSLF</sequence>
<feature type="signal peptide" evidence="1">
    <location>
        <begin position="1"/>
        <end position="19"/>
    </location>
</feature>
<evidence type="ECO:0000313" key="3">
    <source>
        <dbReference type="Proteomes" id="UP001257914"/>
    </source>
</evidence>
<protein>
    <submittedName>
        <fullName evidence="2">DUF3019 domain-containing protein</fullName>
    </submittedName>
</protein>
<feature type="chain" id="PRO_5046749236" evidence="1">
    <location>
        <begin position="20"/>
        <end position="124"/>
    </location>
</feature>
<dbReference type="EMBL" id="JAWCUA010000001">
    <property type="protein sequence ID" value="MDU0111877.1"/>
    <property type="molecule type" value="Genomic_DNA"/>
</dbReference>